<evidence type="ECO:0000259" key="5">
    <source>
        <dbReference type="PROSITE" id="PS50109"/>
    </source>
</evidence>
<dbReference type="PROSITE" id="PS50109">
    <property type="entry name" value="HIS_KIN"/>
    <property type="match status" value="1"/>
</dbReference>
<dbReference type="Proteomes" id="UP000196531">
    <property type="component" value="Unassembled WGS sequence"/>
</dbReference>
<dbReference type="EMBL" id="MAAO01000008">
    <property type="protein sequence ID" value="OUR95283.1"/>
    <property type="molecule type" value="Genomic_DNA"/>
</dbReference>
<evidence type="ECO:0000256" key="1">
    <source>
        <dbReference type="ARBA" id="ARBA00000085"/>
    </source>
</evidence>
<comment type="catalytic activity">
    <reaction evidence="1">
        <text>ATP + protein L-histidine = ADP + protein N-phospho-L-histidine.</text>
        <dbReference type="EC" id="2.7.13.3"/>
    </reaction>
</comment>
<keyword evidence="4" id="KW-0812">Transmembrane</keyword>
<dbReference type="SUPFAM" id="SSF47384">
    <property type="entry name" value="Homodimeric domain of signal transducing histidine kinase"/>
    <property type="match status" value="1"/>
</dbReference>
<comment type="caution">
    <text evidence="7">The sequence shown here is derived from an EMBL/GenBank/DDBJ whole genome shotgun (WGS) entry which is preliminary data.</text>
</comment>
<proteinExistence type="predicted"/>
<dbReference type="InterPro" id="IPR005467">
    <property type="entry name" value="His_kinase_dom"/>
</dbReference>
<dbReference type="SUPFAM" id="SSF55874">
    <property type="entry name" value="ATPase domain of HSP90 chaperone/DNA topoisomerase II/histidine kinase"/>
    <property type="match status" value="1"/>
</dbReference>
<dbReference type="PRINTS" id="PR00344">
    <property type="entry name" value="BCTRLSENSOR"/>
</dbReference>
<feature type="domain" description="PAC" evidence="6">
    <location>
        <begin position="109"/>
        <end position="161"/>
    </location>
</feature>
<dbReference type="CDD" id="cd00130">
    <property type="entry name" value="PAS"/>
    <property type="match status" value="1"/>
</dbReference>
<evidence type="ECO:0000256" key="2">
    <source>
        <dbReference type="ARBA" id="ARBA00012438"/>
    </source>
</evidence>
<evidence type="ECO:0000256" key="3">
    <source>
        <dbReference type="ARBA" id="ARBA00022553"/>
    </source>
</evidence>
<dbReference type="AlphaFoldDB" id="A0A1Y5F3X3"/>
<dbReference type="PROSITE" id="PS50113">
    <property type="entry name" value="PAC"/>
    <property type="match status" value="1"/>
</dbReference>
<sequence length="386" mass="43896">MDLLLIIANIFVIFVLVNFIYSKNKSFKDELKVFRESHDELEDISQIGTWYRNLGTNKLHWSPLTYRIFGLNPLKKRITSIDFYKAVLPEYRELIKAISTRTENSNTPYDITYKIRRADGQIRTLHNNAKIYFDTAGKPFKMLGTCKDITDEKNGLVEKLHQAKLATLGEISAGVAHEINNPLTILFATSKKLSKLTSLDDQHERLYNIQKKSLERITKIVTGLRTYSRIDELDYQNFEINKSVIESSVLVENIFKNDGVDIVLELHSDDVITHGSTGGFQQVILNLLYNSKDAFIKNHQKNVIKIQTQKIKDKIQILVSDNGPGISDQHVSKIFESFYTTKPAGKGTGLGLSLSKSILEDMNGNLHLLKTNHMGTTFSIEFPVVN</sequence>
<dbReference type="Gene3D" id="2.10.70.100">
    <property type="match status" value="1"/>
</dbReference>
<dbReference type="InterPro" id="IPR003661">
    <property type="entry name" value="HisK_dim/P_dom"/>
</dbReference>
<dbReference type="InterPro" id="IPR000700">
    <property type="entry name" value="PAS-assoc_C"/>
</dbReference>
<name>A0A1Y5F3X3_9BACT</name>
<evidence type="ECO:0000313" key="7">
    <source>
        <dbReference type="EMBL" id="OUR95283.1"/>
    </source>
</evidence>
<dbReference type="NCBIfam" id="TIGR00229">
    <property type="entry name" value="sensory_box"/>
    <property type="match status" value="1"/>
</dbReference>
<dbReference type="SUPFAM" id="SSF55785">
    <property type="entry name" value="PYP-like sensor domain (PAS domain)"/>
    <property type="match status" value="1"/>
</dbReference>
<dbReference type="InterPro" id="IPR003594">
    <property type="entry name" value="HATPase_dom"/>
</dbReference>
<dbReference type="SMART" id="SM00387">
    <property type="entry name" value="HATPase_c"/>
    <property type="match status" value="1"/>
</dbReference>
<keyword evidence="4" id="KW-0472">Membrane</keyword>
<dbReference type="PANTHER" id="PTHR43065">
    <property type="entry name" value="SENSOR HISTIDINE KINASE"/>
    <property type="match status" value="1"/>
</dbReference>
<dbReference type="InterPro" id="IPR035965">
    <property type="entry name" value="PAS-like_dom_sf"/>
</dbReference>
<evidence type="ECO:0000256" key="4">
    <source>
        <dbReference type="SAM" id="Phobius"/>
    </source>
</evidence>
<feature type="domain" description="Histidine kinase" evidence="5">
    <location>
        <begin position="174"/>
        <end position="386"/>
    </location>
</feature>
<dbReference type="InterPro" id="IPR036097">
    <property type="entry name" value="HisK_dim/P_sf"/>
</dbReference>
<dbReference type="EC" id="2.7.13.3" evidence="2"/>
<dbReference type="InterPro" id="IPR004358">
    <property type="entry name" value="Sig_transdc_His_kin-like_C"/>
</dbReference>
<dbReference type="InterPro" id="IPR013655">
    <property type="entry name" value="PAS_fold_3"/>
</dbReference>
<dbReference type="CDD" id="cd00082">
    <property type="entry name" value="HisKA"/>
    <property type="match status" value="1"/>
</dbReference>
<dbReference type="SMART" id="SM00388">
    <property type="entry name" value="HisKA"/>
    <property type="match status" value="1"/>
</dbReference>
<feature type="transmembrane region" description="Helical" evidence="4">
    <location>
        <begin position="6"/>
        <end position="22"/>
    </location>
</feature>
<keyword evidence="3" id="KW-0597">Phosphoprotein</keyword>
<dbReference type="Pfam" id="PF00512">
    <property type="entry name" value="HisKA"/>
    <property type="match status" value="1"/>
</dbReference>
<accession>A0A1Y5F3X3</accession>
<dbReference type="InterPro" id="IPR036890">
    <property type="entry name" value="HATPase_C_sf"/>
</dbReference>
<dbReference type="InterPro" id="IPR001610">
    <property type="entry name" value="PAC"/>
</dbReference>
<dbReference type="Gene3D" id="3.30.450.20">
    <property type="entry name" value="PAS domain"/>
    <property type="match status" value="1"/>
</dbReference>
<dbReference type="InterPro" id="IPR000014">
    <property type="entry name" value="PAS"/>
</dbReference>
<evidence type="ECO:0000313" key="8">
    <source>
        <dbReference type="Proteomes" id="UP000196531"/>
    </source>
</evidence>
<dbReference type="SMART" id="SM00086">
    <property type="entry name" value="PAC"/>
    <property type="match status" value="1"/>
</dbReference>
<dbReference type="Gene3D" id="1.10.287.130">
    <property type="match status" value="1"/>
</dbReference>
<dbReference type="GO" id="GO:0000155">
    <property type="term" value="F:phosphorelay sensor kinase activity"/>
    <property type="evidence" value="ECO:0007669"/>
    <property type="project" value="InterPro"/>
</dbReference>
<dbReference type="Pfam" id="PF02518">
    <property type="entry name" value="HATPase_c"/>
    <property type="match status" value="1"/>
</dbReference>
<keyword evidence="4" id="KW-1133">Transmembrane helix</keyword>
<reference evidence="8" key="1">
    <citation type="journal article" date="2017" name="Proc. Natl. Acad. Sci. U.S.A.">
        <title>Simulation of Deepwater Horizon oil plume reveals substrate specialization within a complex community of hydrocarbon-degraders.</title>
        <authorList>
            <person name="Hu P."/>
            <person name="Dubinsky E.A."/>
            <person name="Probst A.J."/>
            <person name="Wang J."/>
            <person name="Sieber C.M.K."/>
            <person name="Tom L.M."/>
            <person name="Gardinali P."/>
            <person name="Banfield J.F."/>
            <person name="Atlas R.M."/>
            <person name="Andersen G.L."/>
        </authorList>
    </citation>
    <scope>NUCLEOTIDE SEQUENCE [LARGE SCALE GENOMIC DNA]</scope>
</reference>
<gene>
    <name evidence="7" type="ORF">A9Q84_15700</name>
</gene>
<protein>
    <recommendedName>
        <fullName evidence="2">histidine kinase</fullName>
        <ecNumber evidence="2">2.7.13.3</ecNumber>
    </recommendedName>
</protein>
<evidence type="ECO:0000259" key="6">
    <source>
        <dbReference type="PROSITE" id="PS50113"/>
    </source>
</evidence>
<dbReference type="Gene3D" id="3.30.565.10">
    <property type="entry name" value="Histidine kinase-like ATPase, C-terminal domain"/>
    <property type="match status" value="1"/>
</dbReference>
<organism evidence="7 8">
    <name type="scientific">Halobacteriovorax marinus</name>
    <dbReference type="NCBI Taxonomy" id="97084"/>
    <lineage>
        <taxon>Bacteria</taxon>
        <taxon>Pseudomonadati</taxon>
        <taxon>Bdellovibrionota</taxon>
        <taxon>Bacteriovoracia</taxon>
        <taxon>Bacteriovoracales</taxon>
        <taxon>Halobacteriovoraceae</taxon>
        <taxon>Halobacteriovorax</taxon>
    </lineage>
</organism>
<dbReference type="Pfam" id="PF08447">
    <property type="entry name" value="PAS_3"/>
    <property type="match status" value="1"/>
</dbReference>